<keyword evidence="1" id="KW-0732">Signal</keyword>
<dbReference type="AlphaFoldDB" id="A0A2A5CGN5"/>
<evidence type="ECO:0000313" key="2">
    <source>
        <dbReference type="EMBL" id="PCJ42698.1"/>
    </source>
</evidence>
<evidence type="ECO:0008006" key="4">
    <source>
        <dbReference type="Google" id="ProtNLM"/>
    </source>
</evidence>
<evidence type="ECO:0000256" key="1">
    <source>
        <dbReference type="SAM" id="SignalP"/>
    </source>
</evidence>
<dbReference type="Pfam" id="PF00300">
    <property type="entry name" value="His_Phos_1"/>
    <property type="match status" value="1"/>
</dbReference>
<sequence length="183" mass="20275">MSIIMKLITMTVLVFILCSCSANNSTTNSSTTIYMIRHAEKVIENNPDPSLTMAGFTRAENLKDALKDASIDAIIVSDLQRTQLTAQPLADYLSLQLIVIPIQELGVEQYIQGVVDEINNNWSGMEVLVVTHNPLFQQIGQRLNAPELPDIDDATGYDHFFVITKSDNSSVKAKLSHTRYGAF</sequence>
<evidence type="ECO:0000313" key="3">
    <source>
        <dbReference type="Proteomes" id="UP000228987"/>
    </source>
</evidence>
<dbReference type="Proteomes" id="UP000228987">
    <property type="component" value="Unassembled WGS sequence"/>
</dbReference>
<proteinExistence type="predicted"/>
<name>A0A2A5CGN5_9GAMM</name>
<dbReference type="InterPro" id="IPR013078">
    <property type="entry name" value="His_Pase_superF_clade-1"/>
</dbReference>
<protein>
    <recommendedName>
        <fullName evidence="4">Histidine phosphatase family protein</fullName>
    </recommendedName>
</protein>
<reference evidence="3" key="1">
    <citation type="submission" date="2017-08" db="EMBL/GenBank/DDBJ databases">
        <title>A dynamic microbial community with high functional redundancy inhabits the cold, oxic subseafloor aquifer.</title>
        <authorList>
            <person name="Tully B.J."/>
            <person name="Wheat C.G."/>
            <person name="Glazer B.T."/>
            <person name="Huber J.A."/>
        </authorList>
    </citation>
    <scope>NUCLEOTIDE SEQUENCE [LARGE SCALE GENOMIC DNA]</scope>
</reference>
<feature type="signal peptide" evidence="1">
    <location>
        <begin position="1"/>
        <end position="24"/>
    </location>
</feature>
<dbReference type="PROSITE" id="PS51257">
    <property type="entry name" value="PROKAR_LIPOPROTEIN"/>
    <property type="match status" value="1"/>
</dbReference>
<feature type="chain" id="PRO_5012607805" description="Histidine phosphatase family protein" evidence="1">
    <location>
        <begin position="25"/>
        <end position="183"/>
    </location>
</feature>
<dbReference type="CDD" id="cd07067">
    <property type="entry name" value="HP_PGM_like"/>
    <property type="match status" value="1"/>
</dbReference>
<accession>A0A2A5CGN5</accession>
<organism evidence="2 3">
    <name type="scientific">SAR86 cluster bacterium</name>
    <dbReference type="NCBI Taxonomy" id="2030880"/>
    <lineage>
        <taxon>Bacteria</taxon>
        <taxon>Pseudomonadati</taxon>
        <taxon>Pseudomonadota</taxon>
        <taxon>Gammaproteobacteria</taxon>
        <taxon>SAR86 cluster</taxon>
    </lineage>
</organism>
<gene>
    <name evidence="2" type="ORF">COA71_04120</name>
</gene>
<dbReference type="EMBL" id="NVWI01000002">
    <property type="protein sequence ID" value="PCJ42698.1"/>
    <property type="molecule type" value="Genomic_DNA"/>
</dbReference>
<dbReference type="InterPro" id="IPR029033">
    <property type="entry name" value="His_PPase_superfam"/>
</dbReference>
<dbReference type="SUPFAM" id="SSF53254">
    <property type="entry name" value="Phosphoglycerate mutase-like"/>
    <property type="match status" value="1"/>
</dbReference>
<comment type="caution">
    <text evidence="2">The sequence shown here is derived from an EMBL/GenBank/DDBJ whole genome shotgun (WGS) entry which is preliminary data.</text>
</comment>
<dbReference type="Gene3D" id="3.40.50.1240">
    <property type="entry name" value="Phosphoglycerate mutase-like"/>
    <property type="match status" value="1"/>
</dbReference>